<feature type="signal peptide" evidence="1">
    <location>
        <begin position="1"/>
        <end position="19"/>
    </location>
</feature>
<reference evidence="2 3" key="1">
    <citation type="submission" date="2018-06" db="EMBL/GenBank/DDBJ databases">
        <title>Genomic Encyclopedia of Type Strains, Phase IV (KMG-IV): sequencing the most valuable type-strain genomes for metagenomic binning, comparative biology and taxonomic classification.</title>
        <authorList>
            <person name="Goeker M."/>
        </authorList>
    </citation>
    <scope>NUCLEOTIDE SEQUENCE [LARGE SCALE GENOMIC DNA]</scope>
    <source>
        <strain evidence="2 3">DSM 18048</strain>
    </source>
</reference>
<feature type="chain" id="PRO_5016445978" description="Outer membrane protein with beta-barrel domain" evidence="1">
    <location>
        <begin position="20"/>
        <end position="138"/>
    </location>
</feature>
<accession>A0A318S9P4</accession>
<dbReference type="RefSeq" id="WP_110885401.1">
    <property type="nucleotide sequence ID" value="NZ_QJSX01000002.1"/>
</dbReference>
<evidence type="ECO:0000256" key="1">
    <source>
        <dbReference type="SAM" id="SignalP"/>
    </source>
</evidence>
<keyword evidence="1" id="KW-0732">Signal</keyword>
<dbReference type="OrthoDB" id="70639at2"/>
<dbReference type="EMBL" id="QJSX01000002">
    <property type="protein sequence ID" value="PYE55860.1"/>
    <property type="molecule type" value="Genomic_DNA"/>
</dbReference>
<comment type="caution">
    <text evidence="2">The sequence shown here is derived from an EMBL/GenBank/DDBJ whole genome shotgun (WGS) entry which is preliminary data.</text>
</comment>
<evidence type="ECO:0000313" key="3">
    <source>
        <dbReference type="Proteomes" id="UP000248326"/>
    </source>
</evidence>
<name>A0A318S9P4_9DEIO</name>
<evidence type="ECO:0008006" key="4">
    <source>
        <dbReference type="Google" id="ProtNLM"/>
    </source>
</evidence>
<evidence type="ECO:0000313" key="2">
    <source>
        <dbReference type="EMBL" id="PYE55860.1"/>
    </source>
</evidence>
<dbReference type="Proteomes" id="UP000248326">
    <property type="component" value="Unassembled WGS sequence"/>
</dbReference>
<sequence>MKRLLTISALLAATPSASAAFGWGSVNLTTNAATVNAGVALLPVPFIGTLGVEGGFERPTGTTANVLTVGATLRDVGVPLTDTDLFLGAGIVFSATPEPYLQGGLRANLIGPLGLTATVRAYPASRGFRAGLGAEIRF</sequence>
<keyword evidence="3" id="KW-1185">Reference proteome</keyword>
<dbReference type="AlphaFoldDB" id="A0A318S9P4"/>
<proteinExistence type="predicted"/>
<protein>
    <recommendedName>
        <fullName evidence="4">Outer membrane protein with beta-barrel domain</fullName>
    </recommendedName>
</protein>
<gene>
    <name evidence="2" type="ORF">DES52_102226</name>
</gene>
<organism evidence="2 3">
    <name type="scientific">Deinococcus yavapaiensis KR-236</name>
    <dbReference type="NCBI Taxonomy" id="694435"/>
    <lineage>
        <taxon>Bacteria</taxon>
        <taxon>Thermotogati</taxon>
        <taxon>Deinococcota</taxon>
        <taxon>Deinococci</taxon>
        <taxon>Deinococcales</taxon>
        <taxon>Deinococcaceae</taxon>
        <taxon>Deinococcus</taxon>
    </lineage>
</organism>